<feature type="signal peptide" evidence="1">
    <location>
        <begin position="1"/>
        <end position="27"/>
    </location>
</feature>
<dbReference type="EMBL" id="LT629791">
    <property type="protein sequence ID" value="SDU71511.1"/>
    <property type="molecule type" value="Genomic_DNA"/>
</dbReference>
<organism evidence="2 3">
    <name type="scientific">Jiangella alkaliphila</name>
    <dbReference type="NCBI Taxonomy" id="419479"/>
    <lineage>
        <taxon>Bacteria</taxon>
        <taxon>Bacillati</taxon>
        <taxon>Actinomycetota</taxon>
        <taxon>Actinomycetes</taxon>
        <taxon>Jiangellales</taxon>
        <taxon>Jiangellaceae</taxon>
        <taxon>Jiangella</taxon>
    </lineage>
</organism>
<evidence type="ECO:0000313" key="2">
    <source>
        <dbReference type="EMBL" id="SDU71511.1"/>
    </source>
</evidence>
<feature type="chain" id="PRO_5009278713" description="DUF3558 domain-containing protein" evidence="1">
    <location>
        <begin position="28"/>
        <end position="209"/>
    </location>
</feature>
<gene>
    <name evidence="2" type="ORF">SAMN04488563_4197</name>
</gene>
<dbReference type="RefSeq" id="WP_046768495.1">
    <property type="nucleotide sequence ID" value="NZ_KQ061226.1"/>
</dbReference>
<evidence type="ECO:0000313" key="3">
    <source>
        <dbReference type="Proteomes" id="UP000182977"/>
    </source>
</evidence>
<evidence type="ECO:0000256" key="1">
    <source>
        <dbReference type="SAM" id="SignalP"/>
    </source>
</evidence>
<dbReference type="PROSITE" id="PS51257">
    <property type="entry name" value="PROKAR_LIPOPROTEIN"/>
    <property type="match status" value="1"/>
</dbReference>
<evidence type="ECO:0008006" key="4">
    <source>
        <dbReference type="Google" id="ProtNLM"/>
    </source>
</evidence>
<dbReference type="AlphaFoldDB" id="A0A1H2KSW5"/>
<sequence length="209" mass="21752">MNRVARGVTAVAAVLLLASCSSDDTPAAGETDETGATDEAAATSVLEDLTADEFCTMLSAETIEPALGVVVEGSEGIERGRAPVMRVPYFLSRTCDYDTDTLPGIGTDLATEWDEDDSDADVLDRAFTDIVAEAVGAYEEVPDLGVAAGYGENPMLAQAEVATGVLAVVLRSAGDERLLLTVSTTGRATLDQLRPLAEELVANLEPVLG</sequence>
<dbReference type="OrthoDB" id="5197770at2"/>
<proteinExistence type="predicted"/>
<protein>
    <recommendedName>
        <fullName evidence="4">DUF3558 domain-containing protein</fullName>
    </recommendedName>
</protein>
<dbReference type="Proteomes" id="UP000182977">
    <property type="component" value="Chromosome I"/>
</dbReference>
<dbReference type="STRING" id="419479.SAMN04488563_4197"/>
<accession>A0A1H2KSW5</accession>
<keyword evidence="3" id="KW-1185">Reference proteome</keyword>
<reference evidence="3" key="1">
    <citation type="submission" date="2016-10" db="EMBL/GenBank/DDBJ databases">
        <authorList>
            <person name="Varghese N."/>
            <person name="Submissions S."/>
        </authorList>
    </citation>
    <scope>NUCLEOTIDE SEQUENCE [LARGE SCALE GENOMIC DNA]</scope>
    <source>
        <strain evidence="3">DSM 45079</strain>
    </source>
</reference>
<keyword evidence="1" id="KW-0732">Signal</keyword>
<name>A0A1H2KSW5_9ACTN</name>